<dbReference type="PANTHER" id="PTHR22767">
    <property type="entry name" value="N-TERMINAL ACETYLTRANSFERASE-RELATED"/>
    <property type="match status" value="1"/>
</dbReference>
<dbReference type="PaxDb" id="2850-Phatr21420"/>
<accession>B7G2T3</accession>
<dbReference type="Pfam" id="PF12569">
    <property type="entry name" value="NatA_aux_su"/>
    <property type="match status" value="1"/>
</dbReference>
<proteinExistence type="predicted"/>
<organism evidence="5 6">
    <name type="scientific">Phaeodactylum tricornutum (strain CCAP 1055/1)</name>
    <dbReference type="NCBI Taxonomy" id="556484"/>
    <lineage>
        <taxon>Eukaryota</taxon>
        <taxon>Sar</taxon>
        <taxon>Stramenopiles</taxon>
        <taxon>Ochrophyta</taxon>
        <taxon>Bacillariophyta</taxon>
        <taxon>Bacillariophyceae</taxon>
        <taxon>Bacillariophycidae</taxon>
        <taxon>Naviculales</taxon>
        <taxon>Phaeodactylaceae</taxon>
        <taxon>Phaeodactylum</taxon>
    </lineage>
</organism>
<name>B7G2T3_PHATC</name>
<evidence type="ECO:0000256" key="1">
    <source>
        <dbReference type="ARBA" id="ARBA00022737"/>
    </source>
</evidence>
<dbReference type="Proteomes" id="UP000000759">
    <property type="component" value="Chromosome 12"/>
</dbReference>
<dbReference type="AlphaFoldDB" id="B7G2T3"/>
<dbReference type="FunFam" id="1.25.40.1040:FF:000003">
    <property type="entry name" value="N-terminal acetyltransferase A, auxiliary subunit"/>
    <property type="match status" value="1"/>
</dbReference>
<feature type="compositionally biased region" description="Basic and acidic residues" evidence="4">
    <location>
        <begin position="643"/>
        <end position="654"/>
    </location>
</feature>
<dbReference type="Gene3D" id="1.25.40.1010">
    <property type="match status" value="1"/>
</dbReference>
<evidence type="ECO:0000256" key="4">
    <source>
        <dbReference type="SAM" id="MobiDB-lite"/>
    </source>
</evidence>
<dbReference type="Pfam" id="PF13181">
    <property type="entry name" value="TPR_8"/>
    <property type="match status" value="1"/>
</dbReference>
<dbReference type="InterPro" id="IPR011990">
    <property type="entry name" value="TPR-like_helical_dom_sf"/>
</dbReference>
<feature type="repeat" description="TPR" evidence="3">
    <location>
        <begin position="89"/>
        <end position="122"/>
    </location>
</feature>
<dbReference type="SMART" id="SM00028">
    <property type="entry name" value="TPR"/>
    <property type="match status" value="6"/>
</dbReference>
<sequence>MTQIIDDNPQAGSGRPLPKKEADLFRGVVKHYEMKQYKKAIKQADAVLKKFPKHGETLAMKGLTLNYMSKREEAHALVKEALAHDMRSHVCWHVYGLLYRSDRKYNEAIKAYKQALRIDMENLQILRDLSMLQIQMRDLDGFAASRNTLLSLKPNAKINWMAFAMARHMTGDLEGAVKVIDIYLGTLSEGSAELGRCYESSELALYRNSILAEIPNNYKAALDHLVVCENIVLDRGAWLMRRAEYQLKLHDFSGARNTVLDMFERGMTEDHRIHSLYMCALLELTDDSICDEALRLSGTLYETQLLPRFPTSHAVQRIPMAILEGDDLRHVLDQRCRKELSKGVPSLCSELQSFLLLEVNGRYTRPTDPVDIKAHPVYRMIVKMIDGYAECLATTSKFSSNDEYDEPPSTLLWTWFLRAGLHEIAGEYSDGITLSEKCLEHTPTAVDVYELKARLLKSGGDIKAAVECLDKGRELDRQDRYINNQTTKYMLQAGMEEEALKRISLFTRDEGQPEKQLFDMQCSWYELELAACLAQKKEWGRSLKKYSAVVKHFDDINEDQFDFHAYCLRKVTLRSYVSVLRFEDRVYGEDYYCAAASGIVRIYLNLFDNPLEDDTAEPDYTKMSAAERKKAKAVARKKKKTAEKKEADKIEAENNSKNAKGGSTQLIDEDPFGKEFLNKDVLDEARKFSATLARYAPKRLESWILQYDVAIRRKKVLMALQALYKARAIDPDSSELFTRIVDF</sequence>
<dbReference type="HOGENOM" id="CLU_006686_0_0_1"/>
<feature type="non-terminal residue" evidence="5">
    <location>
        <position position="743"/>
    </location>
</feature>
<keyword evidence="2 3" id="KW-0802">TPR repeat</keyword>
<feature type="compositionally biased region" description="Polar residues" evidence="4">
    <location>
        <begin position="655"/>
        <end position="666"/>
    </location>
</feature>
<dbReference type="InterPro" id="IPR019734">
    <property type="entry name" value="TPR_rpt"/>
</dbReference>
<dbReference type="KEGG" id="pti:PHATRDRAFT_21420"/>
<feature type="region of interest" description="Disordered" evidence="4">
    <location>
        <begin position="634"/>
        <end position="667"/>
    </location>
</feature>
<dbReference type="RefSeq" id="XP_002181258.1">
    <property type="nucleotide sequence ID" value="XM_002181222.1"/>
</dbReference>
<dbReference type="PANTHER" id="PTHR22767:SF2">
    <property type="entry name" value="N(ALPHA)-ACETYLTRANSFERASE 15_16, ISOFORM A"/>
    <property type="match status" value="1"/>
</dbReference>
<dbReference type="GeneID" id="7201967"/>
<evidence type="ECO:0000256" key="3">
    <source>
        <dbReference type="PROSITE-ProRule" id="PRU00339"/>
    </source>
</evidence>
<keyword evidence="1" id="KW-0677">Repeat</keyword>
<protein>
    <submittedName>
        <fullName evidence="5">Uncharacterized protein</fullName>
    </submittedName>
</protein>
<dbReference type="PROSITE" id="PS50005">
    <property type="entry name" value="TPR"/>
    <property type="match status" value="1"/>
</dbReference>
<dbReference type="Gene3D" id="1.25.40.1040">
    <property type="match status" value="1"/>
</dbReference>
<gene>
    <name evidence="5" type="ORF">PHATRDRAFT_21420</name>
</gene>
<keyword evidence="6" id="KW-1185">Reference proteome</keyword>
<evidence type="ECO:0000313" key="5">
    <source>
        <dbReference type="EMBL" id="EEC47181.1"/>
    </source>
</evidence>
<evidence type="ECO:0000256" key="2">
    <source>
        <dbReference type="ARBA" id="ARBA00022803"/>
    </source>
</evidence>
<reference evidence="5 6" key="1">
    <citation type="journal article" date="2008" name="Nature">
        <title>The Phaeodactylum genome reveals the evolutionary history of diatom genomes.</title>
        <authorList>
            <person name="Bowler C."/>
            <person name="Allen A.E."/>
            <person name="Badger J.H."/>
            <person name="Grimwood J."/>
            <person name="Jabbari K."/>
            <person name="Kuo A."/>
            <person name="Maheswari U."/>
            <person name="Martens C."/>
            <person name="Maumus F."/>
            <person name="Otillar R.P."/>
            <person name="Rayko E."/>
            <person name="Salamov A."/>
            <person name="Vandepoele K."/>
            <person name="Beszteri B."/>
            <person name="Gruber A."/>
            <person name="Heijde M."/>
            <person name="Katinka M."/>
            <person name="Mock T."/>
            <person name="Valentin K."/>
            <person name="Verret F."/>
            <person name="Berges J.A."/>
            <person name="Brownlee C."/>
            <person name="Cadoret J.P."/>
            <person name="Chiovitti A."/>
            <person name="Choi C.J."/>
            <person name="Coesel S."/>
            <person name="De Martino A."/>
            <person name="Detter J.C."/>
            <person name="Durkin C."/>
            <person name="Falciatore A."/>
            <person name="Fournet J."/>
            <person name="Haruta M."/>
            <person name="Huysman M.J."/>
            <person name="Jenkins B.D."/>
            <person name="Jiroutova K."/>
            <person name="Jorgensen R.E."/>
            <person name="Joubert Y."/>
            <person name="Kaplan A."/>
            <person name="Kroger N."/>
            <person name="Kroth P.G."/>
            <person name="La Roche J."/>
            <person name="Lindquist E."/>
            <person name="Lommer M."/>
            <person name="Martin-Jezequel V."/>
            <person name="Lopez P.J."/>
            <person name="Lucas S."/>
            <person name="Mangogna M."/>
            <person name="McGinnis K."/>
            <person name="Medlin L.K."/>
            <person name="Montsant A."/>
            <person name="Oudot-Le Secq M.P."/>
            <person name="Napoli C."/>
            <person name="Obornik M."/>
            <person name="Parker M.S."/>
            <person name="Petit J.L."/>
            <person name="Porcel B.M."/>
            <person name="Poulsen N."/>
            <person name="Robison M."/>
            <person name="Rychlewski L."/>
            <person name="Rynearson T.A."/>
            <person name="Schmutz J."/>
            <person name="Shapiro H."/>
            <person name="Siaut M."/>
            <person name="Stanley M."/>
            <person name="Sussman M.R."/>
            <person name="Taylor A.R."/>
            <person name="Vardi A."/>
            <person name="von Dassow P."/>
            <person name="Vyverman W."/>
            <person name="Willis A."/>
            <person name="Wyrwicz L.S."/>
            <person name="Rokhsar D.S."/>
            <person name="Weissenbach J."/>
            <person name="Armbrust E.V."/>
            <person name="Green B.R."/>
            <person name="Van de Peer Y."/>
            <person name="Grigoriev I.V."/>
        </authorList>
    </citation>
    <scope>NUCLEOTIDE SEQUENCE [LARGE SCALE GENOMIC DNA]</scope>
    <source>
        <strain evidence="5 6">CCAP 1055/1</strain>
    </source>
</reference>
<dbReference type="InParanoid" id="B7G2T3"/>
<dbReference type="EMBL" id="CM000614">
    <property type="protein sequence ID" value="EEC47181.1"/>
    <property type="molecule type" value="Genomic_DNA"/>
</dbReference>
<reference evidence="6" key="2">
    <citation type="submission" date="2008-08" db="EMBL/GenBank/DDBJ databases">
        <authorList>
            <consortium name="Diatom Consortium"/>
            <person name="Grigoriev I."/>
            <person name="Grimwood J."/>
            <person name="Kuo A."/>
            <person name="Otillar R.P."/>
            <person name="Salamov A."/>
            <person name="Detter J.C."/>
            <person name="Lindquist E."/>
            <person name="Shapiro H."/>
            <person name="Lucas S."/>
            <person name="Glavina del Rio T."/>
            <person name="Pitluck S."/>
            <person name="Rokhsar D."/>
            <person name="Bowler C."/>
        </authorList>
    </citation>
    <scope>GENOME REANNOTATION</scope>
    <source>
        <strain evidence="6">CCAP 1055/1</strain>
    </source>
</reference>
<evidence type="ECO:0000313" key="6">
    <source>
        <dbReference type="Proteomes" id="UP000000759"/>
    </source>
</evidence>
<dbReference type="PIRSF" id="PIRSF000422">
    <property type="entry name" value="N-terminal-AcTrfase-A_aux_su"/>
    <property type="match status" value="1"/>
</dbReference>
<dbReference type="InterPro" id="IPR021183">
    <property type="entry name" value="NatA_aux_su"/>
</dbReference>
<dbReference type="OrthoDB" id="10263032at2759"/>
<dbReference type="eggNOG" id="KOG1156">
    <property type="taxonomic scope" value="Eukaryota"/>
</dbReference>
<dbReference type="GO" id="GO:0005737">
    <property type="term" value="C:cytoplasm"/>
    <property type="evidence" value="ECO:0007669"/>
    <property type="project" value="UniProtKB-ARBA"/>
</dbReference>
<dbReference type="SUPFAM" id="SSF48452">
    <property type="entry name" value="TPR-like"/>
    <property type="match status" value="2"/>
</dbReference>
<dbReference type="STRING" id="556484.B7G2T3"/>